<keyword evidence="3 4" id="KW-0408">Iron</keyword>
<reference evidence="5" key="1">
    <citation type="submission" date="2023-03" db="EMBL/GenBank/DDBJ databases">
        <authorList>
            <person name="Julca I."/>
        </authorList>
    </citation>
    <scope>NUCLEOTIDE SEQUENCE</scope>
</reference>
<keyword evidence="6" id="KW-1185">Reference proteome</keyword>
<dbReference type="GO" id="GO:0005506">
    <property type="term" value="F:iron ion binding"/>
    <property type="evidence" value="ECO:0007669"/>
    <property type="project" value="InterPro"/>
</dbReference>
<dbReference type="Pfam" id="PF00067">
    <property type="entry name" value="p450"/>
    <property type="match status" value="1"/>
</dbReference>
<accession>A0AAV1E885</accession>
<dbReference type="Gene3D" id="1.10.630.10">
    <property type="entry name" value="Cytochrome P450"/>
    <property type="match status" value="1"/>
</dbReference>
<dbReference type="PANTHER" id="PTHR24286">
    <property type="entry name" value="CYTOCHROME P450 26"/>
    <property type="match status" value="1"/>
</dbReference>
<sequence length="472" mass="53240">MDLVLTIGSVVVAIVAIVTIRYVYAWSNPKCNGILPPGSMGFPFIGETLQLNLPSPSIDLHAFFAKRFKRYGPIFRTNIAGRPVIVTADPEFNHFLLRQDGKLVVAWGMDTFAKIFQQAKQFSSQKYHRSLILSNFGVESLKEKLLPQMEDMASKTLVKWSNQESVEVQHAATQMTVNFGARWLFGSDYEGAPLDATQMYMDLPEGQMCFPLNFPGTTYHKCLQNHEKLRGWLKGVVEKRLASPNRGHGNLLDQLIQDIRTETNDKEDAIAQLLFGFSFAISSSTASTLALAMKLLFEHPTTLEELTAEHEAILKKRDNLDTPLTWSEFKSMTFTIQVINEVLRLGNISPGLFRRAIKDIPINGYTIPQGWGIILASSGLHLNPTHFEDSLSFNPGRWKDINPEVVSKCFMPFGSRMKQCPGADYAKAFLAAFLHVLVTKYRWKMIKGGKIVRSPIINFPDGFHFKIFKKKT</sequence>
<dbReference type="InterPro" id="IPR001128">
    <property type="entry name" value="Cyt_P450"/>
</dbReference>
<protein>
    <submittedName>
        <fullName evidence="5">OLC1v1016924C1</fullName>
    </submittedName>
</protein>
<dbReference type="PANTHER" id="PTHR24286:SF305">
    <property type="entry name" value="CYTOCHROME P450 708A2"/>
    <property type="match status" value="1"/>
</dbReference>
<evidence type="ECO:0000256" key="2">
    <source>
        <dbReference type="ARBA" id="ARBA00023002"/>
    </source>
</evidence>
<dbReference type="GO" id="GO:0016125">
    <property type="term" value="P:sterol metabolic process"/>
    <property type="evidence" value="ECO:0007669"/>
    <property type="project" value="TreeGrafter"/>
</dbReference>
<dbReference type="InterPro" id="IPR036396">
    <property type="entry name" value="Cyt_P450_sf"/>
</dbReference>
<dbReference type="GO" id="GO:0010268">
    <property type="term" value="P:brassinosteroid homeostasis"/>
    <property type="evidence" value="ECO:0007669"/>
    <property type="project" value="TreeGrafter"/>
</dbReference>
<comment type="cofactor">
    <cofactor evidence="4">
        <name>heme</name>
        <dbReference type="ChEBI" id="CHEBI:30413"/>
    </cofactor>
</comment>
<dbReference type="GO" id="GO:0016132">
    <property type="term" value="P:brassinosteroid biosynthetic process"/>
    <property type="evidence" value="ECO:0007669"/>
    <property type="project" value="TreeGrafter"/>
</dbReference>
<proteinExistence type="predicted"/>
<dbReference type="EMBL" id="OX459125">
    <property type="protein sequence ID" value="CAI9115911.1"/>
    <property type="molecule type" value="Genomic_DNA"/>
</dbReference>
<name>A0AAV1E885_OLDCO</name>
<dbReference type="GO" id="GO:0016705">
    <property type="term" value="F:oxidoreductase activity, acting on paired donors, with incorporation or reduction of molecular oxygen"/>
    <property type="evidence" value="ECO:0007669"/>
    <property type="project" value="InterPro"/>
</dbReference>
<dbReference type="SUPFAM" id="SSF48264">
    <property type="entry name" value="Cytochrome P450"/>
    <property type="match status" value="1"/>
</dbReference>
<dbReference type="GO" id="GO:0004497">
    <property type="term" value="F:monooxygenase activity"/>
    <property type="evidence" value="ECO:0007669"/>
    <property type="project" value="InterPro"/>
</dbReference>
<dbReference type="PRINTS" id="PR00463">
    <property type="entry name" value="EP450I"/>
</dbReference>
<dbReference type="GO" id="GO:0020037">
    <property type="term" value="F:heme binding"/>
    <property type="evidence" value="ECO:0007669"/>
    <property type="project" value="InterPro"/>
</dbReference>
<dbReference type="Proteomes" id="UP001161247">
    <property type="component" value="Chromosome 8"/>
</dbReference>
<keyword evidence="2" id="KW-0560">Oxidoreductase</keyword>
<keyword evidence="1 4" id="KW-0479">Metal-binding</keyword>
<evidence type="ECO:0000256" key="1">
    <source>
        <dbReference type="ARBA" id="ARBA00022723"/>
    </source>
</evidence>
<dbReference type="AlphaFoldDB" id="A0AAV1E885"/>
<feature type="binding site" description="axial binding residue" evidence="4">
    <location>
        <position position="420"/>
    </location>
    <ligand>
        <name>heme</name>
        <dbReference type="ChEBI" id="CHEBI:30413"/>
    </ligand>
    <ligandPart>
        <name>Fe</name>
        <dbReference type="ChEBI" id="CHEBI:18248"/>
    </ligandPart>
</feature>
<evidence type="ECO:0000256" key="3">
    <source>
        <dbReference type="ARBA" id="ARBA00023004"/>
    </source>
</evidence>
<gene>
    <name evidence="5" type="ORF">OLC1_LOCUS22341</name>
</gene>
<dbReference type="InterPro" id="IPR002401">
    <property type="entry name" value="Cyt_P450_E_grp-I"/>
</dbReference>
<keyword evidence="4" id="KW-0349">Heme</keyword>
<organism evidence="5 6">
    <name type="scientific">Oldenlandia corymbosa var. corymbosa</name>
    <dbReference type="NCBI Taxonomy" id="529605"/>
    <lineage>
        <taxon>Eukaryota</taxon>
        <taxon>Viridiplantae</taxon>
        <taxon>Streptophyta</taxon>
        <taxon>Embryophyta</taxon>
        <taxon>Tracheophyta</taxon>
        <taxon>Spermatophyta</taxon>
        <taxon>Magnoliopsida</taxon>
        <taxon>eudicotyledons</taxon>
        <taxon>Gunneridae</taxon>
        <taxon>Pentapetalae</taxon>
        <taxon>asterids</taxon>
        <taxon>lamiids</taxon>
        <taxon>Gentianales</taxon>
        <taxon>Rubiaceae</taxon>
        <taxon>Rubioideae</taxon>
        <taxon>Spermacoceae</taxon>
        <taxon>Hedyotis-Oldenlandia complex</taxon>
        <taxon>Oldenlandia</taxon>
    </lineage>
</organism>
<evidence type="ECO:0000256" key="4">
    <source>
        <dbReference type="PIRSR" id="PIRSR602401-1"/>
    </source>
</evidence>
<evidence type="ECO:0000313" key="5">
    <source>
        <dbReference type="EMBL" id="CAI9115911.1"/>
    </source>
</evidence>
<dbReference type="CDD" id="cd11043">
    <property type="entry name" value="CYP90-like"/>
    <property type="match status" value="1"/>
</dbReference>
<evidence type="ECO:0000313" key="6">
    <source>
        <dbReference type="Proteomes" id="UP001161247"/>
    </source>
</evidence>